<dbReference type="InterPro" id="IPR012334">
    <property type="entry name" value="Pectin_lyas_fold"/>
</dbReference>
<evidence type="ECO:0000313" key="4">
    <source>
        <dbReference type="Proteomes" id="UP000238634"/>
    </source>
</evidence>
<keyword evidence="4" id="KW-1185">Reference proteome</keyword>
<dbReference type="Pfam" id="PF05860">
    <property type="entry name" value="TPS"/>
    <property type="match status" value="1"/>
</dbReference>
<dbReference type="Proteomes" id="UP000238634">
    <property type="component" value="Unassembled WGS sequence"/>
</dbReference>
<comment type="caution">
    <text evidence="3">The sequence shown here is derived from an EMBL/GenBank/DDBJ whole genome shotgun (WGS) entry which is preliminary data.</text>
</comment>
<organism evidence="3 4">
    <name type="scientific">Phormidesmis priestleyi ULC007</name>
    <dbReference type="NCBI Taxonomy" id="1920490"/>
    <lineage>
        <taxon>Bacteria</taxon>
        <taxon>Bacillati</taxon>
        <taxon>Cyanobacteriota</taxon>
        <taxon>Cyanophyceae</taxon>
        <taxon>Leptolyngbyales</taxon>
        <taxon>Leptolyngbyaceae</taxon>
        <taxon>Phormidesmis</taxon>
    </lineage>
</organism>
<feature type="region of interest" description="Disordered" evidence="1">
    <location>
        <begin position="1334"/>
        <end position="1378"/>
    </location>
</feature>
<gene>
    <name evidence="3" type="ORF">C7B65_21140</name>
</gene>
<dbReference type="STRING" id="1920490.GCA_001895925_02402"/>
<feature type="domain" description="Filamentous haemagglutinin FhaB/tRNA nuclease CdiA-like TPS" evidence="2">
    <location>
        <begin position="42"/>
        <end position="155"/>
    </location>
</feature>
<dbReference type="RefSeq" id="WP_073074608.1">
    <property type="nucleotide sequence ID" value="NZ_MPPI01000041.1"/>
</dbReference>
<dbReference type="InterPro" id="IPR008638">
    <property type="entry name" value="FhaB/CdiA-like_TPS"/>
</dbReference>
<evidence type="ECO:0000256" key="1">
    <source>
        <dbReference type="SAM" id="MobiDB-lite"/>
    </source>
</evidence>
<reference evidence="3 4" key="2">
    <citation type="submission" date="2018-03" db="EMBL/GenBank/DDBJ databases">
        <title>The ancient ancestry and fast evolution of plastids.</title>
        <authorList>
            <person name="Moore K.R."/>
            <person name="Magnabosco C."/>
            <person name="Momper L."/>
            <person name="Gold D.A."/>
            <person name="Bosak T."/>
            <person name="Fournier G.P."/>
        </authorList>
    </citation>
    <scope>NUCLEOTIDE SEQUENCE [LARGE SCALE GENOMIC DNA]</scope>
    <source>
        <strain evidence="3 4">ULC007</strain>
    </source>
</reference>
<dbReference type="OrthoDB" id="526886at2"/>
<dbReference type="EMBL" id="PVWG01000039">
    <property type="protein sequence ID" value="PSB16632.1"/>
    <property type="molecule type" value="Genomic_DNA"/>
</dbReference>
<dbReference type="NCBIfam" id="TIGR01901">
    <property type="entry name" value="adhes_NPXG"/>
    <property type="match status" value="1"/>
</dbReference>
<dbReference type="SMART" id="SM00912">
    <property type="entry name" value="Haemagg_act"/>
    <property type="match status" value="1"/>
</dbReference>
<sequence>MKTYAIARCWLGLMGWLGVLGTIAIGVNDHAVGEIVPDASLGAESSIVTPNTVIRGLPSDRIDGGAIRGSNLFHSFQQFNIGEGRGAYFANPAGVENILSRVTGNSRSEILGRLGVLGNANLFLLNPNGIVFGSNASLDVTGSFTATTANAIALGNQGFFSATQPESSNLLAIAPGALFFDQQVQQPRTIQNSGNLTAGRDLTLSADNLELQGQVRSGGNLTLHAQDTLRIRDSVTNPFIAAASGQLLVQGDRSVDIFALNHPDSGVFSGGDMVLRSANQVGGDAHYYSGGNFRIEKIDGGLGNLYSPNDPIILVAGNLFLNNYIGASLHILAGGFVYIPGTIEITGADTNSTALIENVNLSDGTVLPIDGTARPTLDIRAGIDLSGVTIPGGIAIIGSGTFPGGGDFDSEPFDSGIVLGQVNIIPPNGLVFLTNQYQPNTLLSSAGVVITGRGVTRAGIASPVQGIDAQGFGGNGSSVVIDSRGIIFLREGASIDSSSDFGNAGSIKLTAGESISLDPAASLLSSTSTGRSGDINLDAKEISLDLFASVITQGGGDIRIQGDRLLMYSFSQITNPTQGNQNAGNIFIQMNDSVRNDGGNIGTFVFPGSSGNAGNIDIKTGELSLIGNDLTINGRRFTGGDIGADTTGDSKAGNITIDARRISVLDGAQIRANAGADLLPDGKGNGGSVNIHASELVEVSGSVPSNSNIYSKISSDTYNSGAAGNVSVIVDNGNLIVRDQGAIQSQVQGGSGSGGNVTIKANNVLLEGGGQITAGSFGTGRGGTLTVNTSESVKVTGLYRSGAPSGLFTGTYGGGDAGDISVTTNRLRVQDGGTISASTFAISGQGRGGNVTINAPQFVEVSGSLKNAEGDVFRSSIVAETGRLLEVPGGVEPALGGKLTITTGRLSIRDGARVSTNTYNFAGRAGDLIINAPETVEVIGKNTEGNISSLSAKTNGIGNAGNLTINTGQLSIRGGAEVSTSTSRDNDEFRVQQGGQAGILNVKADLIEVSDAPSGLISSSLLSTGDAGQLNLTTKRLIIRDGATVATSSVLGGRGGDLNVTATDSIVISGQGFTSLANDPFGLGQLTIASNLSAEATSLTNAGNIAIRTDQLIVKDGAEVSARTMALGNAGNIGIQANSITLTNGGLITSQSSGLFTSQSGNAGNIFLNVRGPLQANDGTISTSAAQSSGGAIEITAKDIRLKGNSDITTFVNSGAGGGGNITLTADSILAFNDSDILSFARDGKGGNITLNTAAFFGQNYRPAPPGTDPRTLDGNNRVDVNASGTVSGIITIPDTTFIQNSLTQLSDNLVDPSTLLANSCIVRSRDRTSNGTFLITGSGGLPIRPGDPPPSSFPTGEVRSLPQPQSQTDHPWKIGDPIVEPQGVYRLANGKLVMSRECEQ</sequence>
<name>A0A2T1D811_9CYAN</name>
<evidence type="ECO:0000313" key="3">
    <source>
        <dbReference type="EMBL" id="PSB16632.1"/>
    </source>
</evidence>
<proteinExistence type="predicted"/>
<dbReference type="Gene3D" id="2.160.20.10">
    <property type="entry name" value="Single-stranded right-handed beta-helix, Pectin lyase-like"/>
    <property type="match status" value="4"/>
</dbReference>
<dbReference type="SUPFAM" id="SSF51126">
    <property type="entry name" value="Pectin lyase-like"/>
    <property type="match status" value="6"/>
</dbReference>
<reference evidence="3 4" key="1">
    <citation type="submission" date="2018-02" db="EMBL/GenBank/DDBJ databases">
        <authorList>
            <person name="Cohen D.B."/>
            <person name="Kent A.D."/>
        </authorList>
    </citation>
    <scope>NUCLEOTIDE SEQUENCE [LARGE SCALE GENOMIC DNA]</scope>
    <source>
        <strain evidence="3 4">ULC007</strain>
    </source>
</reference>
<dbReference type="InterPro" id="IPR011050">
    <property type="entry name" value="Pectin_lyase_fold/virulence"/>
</dbReference>
<protein>
    <submittedName>
        <fullName evidence="3">Filamentous hemagglutinin N-terminal domain-containing protein</fullName>
    </submittedName>
</protein>
<accession>A0A2T1D811</accession>
<evidence type="ECO:0000259" key="2">
    <source>
        <dbReference type="SMART" id="SM00912"/>
    </source>
</evidence>